<dbReference type="AlphaFoldDB" id="A0A8S9TFD4"/>
<protein>
    <submittedName>
        <fullName evidence="2">Uncharacterized protein</fullName>
    </submittedName>
</protein>
<keyword evidence="1" id="KW-0732">Signal</keyword>
<reference evidence="2" key="2">
    <citation type="submission" date="2019-11" db="EMBL/GenBank/DDBJ databases">
        <title>Improved Assembly of Tolypothrix boutellei genome.</title>
        <authorList>
            <person name="Sarangi A.N."/>
            <person name="Mukherjee M."/>
            <person name="Ghosh S."/>
            <person name="Singh D."/>
            <person name="Das A."/>
            <person name="Kant S."/>
            <person name="Prusty A."/>
            <person name="Tripathy S."/>
        </authorList>
    </citation>
    <scope>NUCLEOTIDE SEQUENCE</scope>
    <source>
        <strain evidence="2">VB521301</strain>
    </source>
</reference>
<name>A0A8S9TFD4_9CYAN</name>
<proteinExistence type="predicted"/>
<keyword evidence="3" id="KW-1185">Reference proteome</keyword>
<evidence type="ECO:0000313" key="3">
    <source>
        <dbReference type="Proteomes" id="UP000029738"/>
    </source>
</evidence>
<sequence length="114" mass="12717">MVALLPFITLWTQVANAETLKTKNFNVKITRNCPEGYVTCNNVRYFGKNLKTGQSISLTGKTMHSTGADGVTPGRFLGYQFRNNNYVYQVTADGVLLVYQGKKLILKEQGALTY</sequence>
<dbReference type="Proteomes" id="UP000029738">
    <property type="component" value="Unassembled WGS sequence"/>
</dbReference>
<evidence type="ECO:0000256" key="1">
    <source>
        <dbReference type="SAM" id="SignalP"/>
    </source>
</evidence>
<feature type="signal peptide" evidence="1">
    <location>
        <begin position="1"/>
        <end position="17"/>
    </location>
</feature>
<accession>A0A8S9TFD4</accession>
<feature type="chain" id="PRO_5035726544" evidence="1">
    <location>
        <begin position="18"/>
        <end position="114"/>
    </location>
</feature>
<dbReference type="EMBL" id="JHEG04000001">
    <property type="protein sequence ID" value="KAF3890878.1"/>
    <property type="molecule type" value="Genomic_DNA"/>
</dbReference>
<organism evidence="2 3">
    <name type="scientific">Tolypothrix bouteillei VB521301</name>
    <dbReference type="NCBI Taxonomy" id="1479485"/>
    <lineage>
        <taxon>Bacteria</taxon>
        <taxon>Bacillati</taxon>
        <taxon>Cyanobacteriota</taxon>
        <taxon>Cyanophyceae</taxon>
        <taxon>Nostocales</taxon>
        <taxon>Tolypothrichaceae</taxon>
        <taxon>Tolypothrix</taxon>
    </lineage>
</organism>
<reference evidence="2" key="1">
    <citation type="journal article" date="2015" name="Genome Announc.">
        <title>Draft Genome Sequence of Tolypothrix boutellei Strain VB521301.</title>
        <authorList>
            <person name="Chandrababunaidu M.M."/>
            <person name="Singh D."/>
            <person name="Sen D."/>
            <person name="Bhan S."/>
            <person name="Das S."/>
            <person name="Gupta A."/>
            <person name="Adhikary S.P."/>
            <person name="Tripathy S."/>
        </authorList>
    </citation>
    <scope>NUCLEOTIDE SEQUENCE</scope>
    <source>
        <strain evidence="2">VB521301</strain>
    </source>
</reference>
<gene>
    <name evidence="2" type="ORF">DA73_0400008175</name>
</gene>
<evidence type="ECO:0000313" key="2">
    <source>
        <dbReference type="EMBL" id="KAF3890878.1"/>
    </source>
</evidence>
<comment type="caution">
    <text evidence="2">The sequence shown here is derived from an EMBL/GenBank/DDBJ whole genome shotgun (WGS) entry which is preliminary data.</text>
</comment>
<dbReference type="OrthoDB" id="512976at2"/>